<evidence type="ECO:0000256" key="1">
    <source>
        <dbReference type="SAM" id="SignalP"/>
    </source>
</evidence>
<protein>
    <recommendedName>
        <fullName evidence="4">Lipoprotein</fullName>
    </recommendedName>
</protein>
<feature type="signal peptide" evidence="1">
    <location>
        <begin position="1"/>
        <end position="23"/>
    </location>
</feature>
<dbReference type="EMBL" id="JAKLWS010000021">
    <property type="protein sequence ID" value="MCG2589822.1"/>
    <property type="molecule type" value="Genomic_DNA"/>
</dbReference>
<accession>A0ABS9KG99</accession>
<dbReference type="RefSeq" id="WP_237855181.1">
    <property type="nucleotide sequence ID" value="NZ_JAKLWS010000021.1"/>
</dbReference>
<keyword evidence="3" id="KW-1185">Reference proteome</keyword>
<reference evidence="2" key="1">
    <citation type="submission" date="2022-01" db="EMBL/GenBank/DDBJ databases">
        <authorList>
            <person name="Wang Y."/>
        </authorList>
    </citation>
    <scope>NUCLEOTIDE SEQUENCE</scope>
    <source>
        <strain evidence="2">WB101</strain>
    </source>
</reference>
<dbReference type="PROSITE" id="PS51257">
    <property type="entry name" value="PROKAR_LIPOPROTEIN"/>
    <property type="match status" value="1"/>
</dbReference>
<dbReference type="Proteomes" id="UP001165366">
    <property type="component" value="Unassembled WGS sequence"/>
</dbReference>
<proteinExistence type="predicted"/>
<gene>
    <name evidence="2" type="ORF">L6773_14675</name>
</gene>
<organism evidence="2 3">
    <name type="scientific">Rhodohalobacter sulfatireducens</name>
    <dbReference type="NCBI Taxonomy" id="2911366"/>
    <lineage>
        <taxon>Bacteria</taxon>
        <taxon>Pseudomonadati</taxon>
        <taxon>Balneolota</taxon>
        <taxon>Balneolia</taxon>
        <taxon>Balneolales</taxon>
        <taxon>Balneolaceae</taxon>
        <taxon>Rhodohalobacter</taxon>
    </lineage>
</organism>
<sequence length="274" mass="30099">MNNKLNVLVTAFLALWLVFGVTACSDNSSSSDDDGEDICNSFSLPSELAPATIAIDYFNSQNIPNDEEHFVYQQVKSIALSGNGLLSFGGNAALISNFLQFAPGLNIEPEADGGNCIWNIDFAENFPQFGIDASIRVIASQSGDRKNWQVLLSGDLEGQQVDNFLFLEGFTANDQATGEWNGYDPANPGSPAYTYTWDVESESEFELNLDIFQEAQVVSSVNYMKSGVENNLVFVQAGEPTVEIYWNEETDSGWLEEEAGDRRCYTDFVNSACS</sequence>
<feature type="chain" id="PRO_5045838326" description="Lipoprotein" evidence="1">
    <location>
        <begin position="24"/>
        <end position="274"/>
    </location>
</feature>
<keyword evidence="1" id="KW-0732">Signal</keyword>
<evidence type="ECO:0000313" key="2">
    <source>
        <dbReference type="EMBL" id="MCG2589822.1"/>
    </source>
</evidence>
<reference evidence="2" key="2">
    <citation type="submission" date="2024-05" db="EMBL/GenBank/DDBJ databases">
        <title>Rhodohalobacter halophilus gen. nov., sp. nov., a moderately halophilic member of the family Balneolaceae.</title>
        <authorList>
            <person name="Xia J."/>
        </authorList>
    </citation>
    <scope>NUCLEOTIDE SEQUENCE</scope>
    <source>
        <strain evidence="2">WB101</strain>
    </source>
</reference>
<comment type="caution">
    <text evidence="2">The sequence shown here is derived from an EMBL/GenBank/DDBJ whole genome shotgun (WGS) entry which is preliminary data.</text>
</comment>
<evidence type="ECO:0008006" key="4">
    <source>
        <dbReference type="Google" id="ProtNLM"/>
    </source>
</evidence>
<evidence type="ECO:0000313" key="3">
    <source>
        <dbReference type="Proteomes" id="UP001165366"/>
    </source>
</evidence>
<name>A0ABS9KG99_9BACT</name>